<protein>
    <submittedName>
        <fullName evidence="1">Uncharacterized protein</fullName>
    </submittedName>
</protein>
<organism evidence="1 2">
    <name type="scientific">Colocasia esculenta</name>
    <name type="common">Wild taro</name>
    <name type="synonym">Arum esculentum</name>
    <dbReference type="NCBI Taxonomy" id="4460"/>
    <lineage>
        <taxon>Eukaryota</taxon>
        <taxon>Viridiplantae</taxon>
        <taxon>Streptophyta</taxon>
        <taxon>Embryophyta</taxon>
        <taxon>Tracheophyta</taxon>
        <taxon>Spermatophyta</taxon>
        <taxon>Magnoliopsida</taxon>
        <taxon>Liliopsida</taxon>
        <taxon>Araceae</taxon>
        <taxon>Aroideae</taxon>
        <taxon>Colocasieae</taxon>
        <taxon>Colocasia</taxon>
    </lineage>
</organism>
<name>A0A843XLB2_COLES</name>
<comment type="caution">
    <text evidence="1">The sequence shown here is derived from an EMBL/GenBank/DDBJ whole genome shotgun (WGS) entry which is preliminary data.</text>
</comment>
<evidence type="ECO:0000313" key="1">
    <source>
        <dbReference type="EMBL" id="MQM19993.1"/>
    </source>
</evidence>
<dbReference type="AlphaFoldDB" id="A0A843XLB2"/>
<dbReference type="EMBL" id="NMUH01009380">
    <property type="protein sequence ID" value="MQM19993.1"/>
    <property type="molecule type" value="Genomic_DNA"/>
</dbReference>
<accession>A0A843XLB2</accession>
<gene>
    <name evidence="1" type="ORF">Taro_053008</name>
</gene>
<dbReference type="Proteomes" id="UP000652761">
    <property type="component" value="Unassembled WGS sequence"/>
</dbReference>
<sequence>MLTQGMIIQQLYISLPAKTILEKVRHNAWLVHNVTQHKLPTKGTGTYYHEVPTWNHNHNCASTKAHPNG</sequence>
<reference evidence="1" key="1">
    <citation type="submission" date="2017-07" db="EMBL/GenBank/DDBJ databases">
        <title>Taro Niue Genome Assembly and Annotation.</title>
        <authorList>
            <person name="Atibalentja N."/>
            <person name="Keating K."/>
            <person name="Fields C.J."/>
        </authorList>
    </citation>
    <scope>NUCLEOTIDE SEQUENCE</scope>
    <source>
        <strain evidence="1">Niue_2</strain>
        <tissue evidence="1">Leaf</tissue>
    </source>
</reference>
<keyword evidence="2" id="KW-1185">Reference proteome</keyword>
<evidence type="ECO:0000313" key="2">
    <source>
        <dbReference type="Proteomes" id="UP000652761"/>
    </source>
</evidence>
<proteinExistence type="predicted"/>